<comment type="caution">
    <text evidence="3">The sequence shown here is derived from an EMBL/GenBank/DDBJ whole genome shotgun (WGS) entry which is preliminary data.</text>
</comment>
<feature type="transmembrane region" description="Helical" evidence="2">
    <location>
        <begin position="242"/>
        <end position="261"/>
    </location>
</feature>
<dbReference type="RefSeq" id="WP_151561262.1">
    <property type="nucleotide sequence ID" value="NZ_WBMT01000007.1"/>
</dbReference>
<dbReference type="Proteomes" id="UP000468735">
    <property type="component" value="Unassembled WGS sequence"/>
</dbReference>
<keyword evidence="2" id="KW-0812">Transmembrane</keyword>
<feature type="transmembrane region" description="Helical" evidence="2">
    <location>
        <begin position="273"/>
        <end position="301"/>
    </location>
</feature>
<feature type="region of interest" description="Disordered" evidence="1">
    <location>
        <begin position="19"/>
        <end position="52"/>
    </location>
</feature>
<reference evidence="3 4" key="1">
    <citation type="submission" date="2019-09" db="EMBL/GenBank/DDBJ databases">
        <title>Actinomadura physcomitrii sp. nov., a novel actinomycete isolated from moss [Physcomitrium sphaericum (Ludw) Fuernr].</title>
        <authorList>
            <person name="Zhuang X."/>
            <person name="Liu C."/>
        </authorList>
    </citation>
    <scope>NUCLEOTIDE SEQUENCE [LARGE SCALE GENOMIC DNA]</scope>
    <source>
        <strain evidence="3 4">HMC1</strain>
    </source>
</reference>
<name>A0A6H9YNH5_9ACTN</name>
<feature type="transmembrane region" description="Helical" evidence="2">
    <location>
        <begin position="191"/>
        <end position="213"/>
    </location>
</feature>
<keyword evidence="2" id="KW-0472">Membrane</keyword>
<organism evidence="3 4">
    <name type="scientific">Actinomadura rudentiformis</name>
    <dbReference type="NCBI Taxonomy" id="359158"/>
    <lineage>
        <taxon>Bacteria</taxon>
        <taxon>Bacillati</taxon>
        <taxon>Actinomycetota</taxon>
        <taxon>Actinomycetes</taxon>
        <taxon>Streptosporangiales</taxon>
        <taxon>Thermomonosporaceae</taxon>
        <taxon>Actinomadura</taxon>
    </lineage>
</organism>
<evidence type="ECO:0000256" key="1">
    <source>
        <dbReference type="SAM" id="MobiDB-lite"/>
    </source>
</evidence>
<evidence type="ECO:0000256" key="2">
    <source>
        <dbReference type="SAM" id="Phobius"/>
    </source>
</evidence>
<dbReference type="EMBL" id="WBMT01000007">
    <property type="protein sequence ID" value="KAB2348534.1"/>
    <property type="molecule type" value="Genomic_DNA"/>
</dbReference>
<keyword evidence="2" id="KW-1133">Transmembrane helix</keyword>
<gene>
    <name evidence="3" type="ORF">F8566_17300</name>
</gene>
<protein>
    <submittedName>
        <fullName evidence="3">Uncharacterized protein</fullName>
    </submittedName>
</protein>
<proteinExistence type="predicted"/>
<sequence length="350" mass="36688">MEARAIEVLTDAKRSVARSGTLGFSPAGRARPSRDPGGTGAARDSGGTGVARAREADETAVSIAVSHDAILRQVVLARYYAANRRRLRDWLSGRAVDGAWFNINTGSTQLLAIQPPEQVCGRVPEVLALVRAYLPPEDPRRVAVERRFGTAHDLRPSDVAESDRHLLGVALQGAYLLQAMANGRVRRFRNVLLGTFLILTVLVGGFVAAGVHWPQAVPLCFPGGDGLMCPTGLHRSATGGDAPQVALLGLIGAALSAARALRIHQELPTRYSLAVPLVLLKVAIGPAIAVFGLVALGSGLLPGPSEINSQPTLLFGALLLGYGQQLLTGPLDQRADDLLKSASPAAPATA</sequence>
<keyword evidence="4" id="KW-1185">Reference proteome</keyword>
<accession>A0A6H9YNH5</accession>
<evidence type="ECO:0000313" key="3">
    <source>
        <dbReference type="EMBL" id="KAB2348534.1"/>
    </source>
</evidence>
<dbReference type="AlphaFoldDB" id="A0A6H9YNH5"/>
<evidence type="ECO:0000313" key="4">
    <source>
        <dbReference type="Proteomes" id="UP000468735"/>
    </source>
</evidence>
<dbReference type="OrthoDB" id="3400507at2"/>